<name>A0AAX7UY30_ASTCA</name>
<reference evidence="14" key="3">
    <citation type="submission" date="2025-08" db="UniProtKB">
        <authorList>
            <consortium name="Ensembl"/>
        </authorList>
    </citation>
    <scope>IDENTIFICATION</scope>
</reference>
<dbReference type="GeneTree" id="ENSGT00940000156463"/>
<keyword evidence="3 11" id="KW-0493">Microtubule</keyword>
<feature type="binding site" evidence="10">
    <location>
        <begin position="106"/>
        <end position="113"/>
    </location>
    <ligand>
        <name>ATP</name>
        <dbReference type="ChEBI" id="CHEBI:30616"/>
    </ligand>
</feature>
<protein>
    <recommendedName>
        <fullName evidence="11">Kinesin-like protein</fullName>
    </recommendedName>
</protein>
<dbReference type="InterPro" id="IPR019821">
    <property type="entry name" value="Kinesin_motor_CS"/>
</dbReference>
<dbReference type="GO" id="GO:0008017">
    <property type="term" value="F:microtubule binding"/>
    <property type="evidence" value="ECO:0007669"/>
    <property type="project" value="InterPro"/>
</dbReference>
<dbReference type="InterPro" id="IPR036961">
    <property type="entry name" value="Kinesin_motor_dom_sf"/>
</dbReference>
<dbReference type="GO" id="GO:0005829">
    <property type="term" value="C:cytosol"/>
    <property type="evidence" value="ECO:0007669"/>
    <property type="project" value="UniProtKB-ARBA"/>
</dbReference>
<keyword evidence="5 10" id="KW-0067">ATP-binding</keyword>
<feature type="coiled-coil region" evidence="12">
    <location>
        <begin position="458"/>
        <end position="615"/>
    </location>
</feature>
<reference evidence="14 15" key="1">
    <citation type="submission" date="2018-05" db="EMBL/GenBank/DDBJ databases">
        <authorList>
            <person name="Datahose"/>
        </authorList>
    </citation>
    <scope>NUCLEOTIDE SEQUENCE</scope>
</reference>
<keyword evidence="2" id="KW-0963">Cytoplasm</keyword>
<dbReference type="PROSITE" id="PS00411">
    <property type="entry name" value="KINESIN_MOTOR_1"/>
    <property type="match status" value="1"/>
</dbReference>
<evidence type="ECO:0000256" key="5">
    <source>
        <dbReference type="ARBA" id="ARBA00022840"/>
    </source>
</evidence>
<dbReference type="InterPro" id="IPR031794">
    <property type="entry name" value="HMMR_C"/>
</dbReference>
<dbReference type="InterPro" id="IPR001752">
    <property type="entry name" value="Kinesin_motor_dom"/>
</dbReference>
<feature type="coiled-coil region" evidence="12">
    <location>
        <begin position="648"/>
        <end position="723"/>
    </location>
</feature>
<dbReference type="Pfam" id="PF00225">
    <property type="entry name" value="Kinesin"/>
    <property type="match status" value="1"/>
</dbReference>
<keyword evidence="4 10" id="KW-0547">Nucleotide-binding</keyword>
<dbReference type="InterPro" id="IPR027417">
    <property type="entry name" value="P-loop_NTPase"/>
</dbReference>
<evidence type="ECO:0000259" key="13">
    <source>
        <dbReference type="PROSITE" id="PS50067"/>
    </source>
</evidence>
<evidence type="ECO:0000256" key="4">
    <source>
        <dbReference type="ARBA" id="ARBA00022741"/>
    </source>
</evidence>
<dbReference type="PANTHER" id="PTHR37739:SF8">
    <property type="entry name" value="KINESIN-LIKE PROTEIN KIN-12D"/>
    <property type="match status" value="1"/>
</dbReference>
<evidence type="ECO:0000256" key="10">
    <source>
        <dbReference type="PROSITE-ProRule" id="PRU00283"/>
    </source>
</evidence>
<reference evidence="15" key="2">
    <citation type="submission" date="2023-03" db="EMBL/GenBank/DDBJ databases">
        <authorList>
            <consortium name="Wellcome Sanger Institute Data Sharing"/>
        </authorList>
    </citation>
    <scope>NUCLEOTIDE SEQUENCE [LARGE SCALE GENOMIC DNA]</scope>
</reference>
<dbReference type="Gene3D" id="3.40.850.10">
    <property type="entry name" value="Kinesin motor domain"/>
    <property type="match status" value="1"/>
</dbReference>
<accession>A0AAX7UY30</accession>
<evidence type="ECO:0000256" key="12">
    <source>
        <dbReference type="SAM" id="Coils"/>
    </source>
</evidence>
<dbReference type="GO" id="GO:0005874">
    <property type="term" value="C:microtubule"/>
    <property type="evidence" value="ECO:0007669"/>
    <property type="project" value="UniProtKB-KW"/>
</dbReference>
<dbReference type="GO" id="GO:0003777">
    <property type="term" value="F:microtubule motor activity"/>
    <property type="evidence" value="ECO:0007669"/>
    <property type="project" value="InterPro"/>
</dbReference>
<dbReference type="SUPFAM" id="SSF52540">
    <property type="entry name" value="P-loop containing nucleoside triphosphate hydrolases"/>
    <property type="match status" value="1"/>
</dbReference>
<dbReference type="PROSITE" id="PS50067">
    <property type="entry name" value="KINESIN_MOTOR_2"/>
    <property type="match status" value="1"/>
</dbReference>
<organism evidence="14 15">
    <name type="scientific">Astatotilapia calliptera</name>
    <name type="common">Eastern happy</name>
    <name type="synonym">Chromis callipterus</name>
    <dbReference type="NCBI Taxonomy" id="8154"/>
    <lineage>
        <taxon>Eukaryota</taxon>
        <taxon>Metazoa</taxon>
        <taxon>Chordata</taxon>
        <taxon>Craniata</taxon>
        <taxon>Vertebrata</taxon>
        <taxon>Euteleostomi</taxon>
        <taxon>Actinopterygii</taxon>
        <taxon>Neopterygii</taxon>
        <taxon>Teleostei</taxon>
        <taxon>Neoteleostei</taxon>
        <taxon>Acanthomorphata</taxon>
        <taxon>Ovalentaria</taxon>
        <taxon>Cichlomorphae</taxon>
        <taxon>Cichliformes</taxon>
        <taxon>Cichlidae</taxon>
        <taxon>African cichlids</taxon>
        <taxon>Pseudocrenilabrinae</taxon>
        <taxon>Haplochromini</taxon>
        <taxon>Astatotilapia</taxon>
    </lineage>
</organism>
<dbReference type="GO" id="GO:0005524">
    <property type="term" value="F:ATP binding"/>
    <property type="evidence" value="ECO:0007669"/>
    <property type="project" value="UniProtKB-UniRule"/>
</dbReference>
<evidence type="ECO:0000256" key="8">
    <source>
        <dbReference type="ARBA" id="ARBA00023212"/>
    </source>
</evidence>
<feature type="coiled-coil region" evidence="12">
    <location>
        <begin position="865"/>
        <end position="892"/>
    </location>
</feature>
<evidence type="ECO:0000256" key="7">
    <source>
        <dbReference type="ARBA" id="ARBA00023175"/>
    </source>
</evidence>
<gene>
    <name evidence="14" type="primary">KIF15</name>
</gene>
<dbReference type="GO" id="GO:0007018">
    <property type="term" value="P:microtubule-based movement"/>
    <property type="evidence" value="ECO:0007669"/>
    <property type="project" value="InterPro"/>
</dbReference>
<dbReference type="GO" id="GO:0000278">
    <property type="term" value="P:mitotic cell cycle"/>
    <property type="evidence" value="ECO:0007669"/>
    <property type="project" value="UniProtKB-ARBA"/>
</dbReference>
<evidence type="ECO:0000256" key="6">
    <source>
        <dbReference type="ARBA" id="ARBA00023054"/>
    </source>
</evidence>
<dbReference type="GO" id="GO:0005819">
    <property type="term" value="C:spindle"/>
    <property type="evidence" value="ECO:0007669"/>
    <property type="project" value="UniProtKB-SubCell"/>
</dbReference>
<comment type="similarity">
    <text evidence="9">Belongs to the TRAFAC class myosin-kinesin ATPase superfamily. Kinesin family. KIN-12 subfamily.</text>
</comment>
<sequence>MNSSGKGSADSAHLAASSESDSIKVFVRVRPLTRDTGLTTDGDQNLCLSVTSPNTIRLLSKPEPRTFTYDHVADMDTTQDAVFSSVAKNIVESCMNGYNGTIFAYGQTGSGKTFTMLGPSELDNFTDDLRGVIPRSFEYLFFLINREVERSSQSKSFLCKCSFIEIYNEQIYDLLDTASASLFLRENIKKGVFVEGVVEKFVNSAAEAYQVLSMGWRNRRVASTSMNRESSRSHAVFTMTLESKESINEVVNIRMSQLNLVDLAGSERQKDTHTEGSRLKEASSINRSLMCLGQVIMALVDVSNGKNRHICYRDSKLTFLLRDSLGGNAKTYIIANVHPGSKCFGETLSTLQFAQRAKLIKNKAVINEDTQGNVKQLQAEVKKLKEQLAQALTSQGVDYGRDIAPGGPELHMGNNESNIYEEKKALLTKVAQLEEAWAQKDKFIHSSRMIVRFREDHISRLEKKLKAGENLLSDKDSQALIDQLKEEIKILKDQVEHHPKMTRYAAENYSLREENRQLRSLESVVKAQEVAAQVAVEIEEAFQKAVESERPTESKIAIQKLENYKLNAKLLQRQSDLTGALQAFEEYKDVTKKQMAQLESEKRYLEKSNKHLEKILEATNAYNKQEVSELNRIHVETLKVTSRIQAQLNEEELKNSKMLQEISKLEEQVQLSTERNNWNKDQLCLQETINNLQQSLQSEQSEIRDLRLVLQSSDKELASVKNKLIDSQSEQQREMSQLSNSLISTQLQLDKVQLEWEQLLEQHRTLQDSFDQLQAEAKFEADQSRQQLDDRQKEIDELKAEIMVSELAGFTTALSENVHIQTFLFISFFPLFKFKTPCTPGSFNRDLSQVLEIQERELENRRSSMMTMEILLSELNAERAAKNEEIERLKVYLASIIYIAMGRGLAYCTFVNLQVAFVTSATFCAFLQEIEVLRKQNIKLSEENGKLVGHKNHKQRIEYLVKLKKDNTKLQEENEKLRTEISLMRENTGCPPLELNL</sequence>
<evidence type="ECO:0000313" key="14">
    <source>
        <dbReference type="Ensembl" id="ENSACLP00000074160.1"/>
    </source>
</evidence>
<comment type="subcellular location">
    <subcellularLocation>
        <location evidence="1">Cytoplasm</location>
        <location evidence="1">Cytoskeleton</location>
        <location evidence="1">Spindle</location>
    </subcellularLocation>
</comment>
<dbReference type="GO" id="GO:0005813">
    <property type="term" value="C:centrosome"/>
    <property type="evidence" value="ECO:0007669"/>
    <property type="project" value="UniProtKB-ARBA"/>
</dbReference>
<dbReference type="PRINTS" id="PR00380">
    <property type="entry name" value="KINESINHEAVY"/>
</dbReference>
<dbReference type="SMART" id="SM00129">
    <property type="entry name" value="KISc"/>
    <property type="match status" value="1"/>
</dbReference>
<evidence type="ECO:0000256" key="1">
    <source>
        <dbReference type="ARBA" id="ARBA00004186"/>
    </source>
</evidence>
<feature type="coiled-coil region" evidence="12">
    <location>
        <begin position="367"/>
        <end position="394"/>
    </location>
</feature>
<evidence type="ECO:0000313" key="15">
    <source>
        <dbReference type="Proteomes" id="UP000265100"/>
    </source>
</evidence>
<evidence type="ECO:0000256" key="2">
    <source>
        <dbReference type="ARBA" id="ARBA00022490"/>
    </source>
</evidence>
<keyword evidence="8" id="KW-0206">Cytoskeleton</keyword>
<feature type="coiled-coil region" evidence="12">
    <location>
        <begin position="756"/>
        <end position="808"/>
    </location>
</feature>
<keyword evidence="15" id="KW-1185">Reference proteome</keyword>
<dbReference type="CDD" id="cd01373">
    <property type="entry name" value="KISc_KLP2_like"/>
    <property type="match status" value="1"/>
</dbReference>
<keyword evidence="6 12" id="KW-0175">Coiled coil</keyword>
<feature type="coiled-coil region" evidence="12">
    <location>
        <begin position="960"/>
        <end position="987"/>
    </location>
</feature>
<feature type="domain" description="Kinesin motor" evidence="13">
    <location>
        <begin position="22"/>
        <end position="360"/>
    </location>
</feature>
<dbReference type="Pfam" id="PF15908">
    <property type="entry name" value="HMMR_C"/>
    <property type="match status" value="1"/>
</dbReference>
<dbReference type="InterPro" id="IPR044986">
    <property type="entry name" value="KIF15/KIN-12"/>
</dbReference>
<dbReference type="Proteomes" id="UP000265100">
    <property type="component" value="Chromosome 19"/>
</dbReference>
<evidence type="ECO:0000256" key="3">
    <source>
        <dbReference type="ARBA" id="ARBA00022701"/>
    </source>
</evidence>
<proteinExistence type="inferred from homology"/>
<dbReference type="FunFam" id="3.40.850.10:FF:000034">
    <property type="entry name" value="Kinesin family member 15"/>
    <property type="match status" value="1"/>
</dbReference>
<reference evidence="14" key="4">
    <citation type="submission" date="2025-09" db="UniProtKB">
        <authorList>
            <consortium name="Ensembl"/>
        </authorList>
    </citation>
    <scope>IDENTIFICATION</scope>
</reference>
<dbReference type="PANTHER" id="PTHR37739">
    <property type="entry name" value="KINESIN-LIKE PROTEIN KIN-12D"/>
    <property type="match status" value="1"/>
</dbReference>
<keyword evidence="7 10" id="KW-0505">Motor protein</keyword>
<evidence type="ECO:0000256" key="9">
    <source>
        <dbReference type="ARBA" id="ARBA00034488"/>
    </source>
</evidence>
<evidence type="ECO:0000256" key="11">
    <source>
        <dbReference type="RuleBase" id="RU000394"/>
    </source>
</evidence>
<dbReference type="Ensembl" id="ENSACLT00000063752.1">
    <property type="protein sequence ID" value="ENSACLP00000074160.1"/>
    <property type="gene ID" value="ENSACLG00000020969.2"/>
</dbReference>
<dbReference type="AlphaFoldDB" id="A0AAX7UY30"/>